<reference evidence="1" key="1">
    <citation type="submission" date="2021-01" db="EMBL/GenBank/DDBJ databases">
        <title>Rhizobium sp. strain KVB221 16S ribosomal RNA gene Genome sequencing and assembly.</title>
        <authorList>
            <person name="Kang M."/>
        </authorList>
    </citation>
    <scope>NUCLEOTIDE SEQUENCE</scope>
    <source>
        <strain evidence="1">KVB221</strain>
    </source>
</reference>
<evidence type="ECO:0000313" key="3">
    <source>
        <dbReference type="Proteomes" id="UP000633219"/>
    </source>
</evidence>
<evidence type="ECO:0000313" key="1">
    <source>
        <dbReference type="EMBL" id="MBL0375405.1"/>
    </source>
</evidence>
<comment type="caution">
    <text evidence="1">The sequence shown here is derived from an EMBL/GenBank/DDBJ whole genome shotgun (WGS) entry which is preliminary data.</text>
</comment>
<dbReference type="AlphaFoldDB" id="A0A936YX18"/>
<gene>
    <name evidence="1" type="ORF">JJB09_25680</name>
    <name evidence="2" type="ORF">JJB09_26460</name>
</gene>
<name>A0A936YX18_9HYPH</name>
<accession>A0A936YX18</accession>
<keyword evidence="3" id="KW-1185">Reference proteome</keyword>
<dbReference type="EMBL" id="JAEQNC010000024">
    <property type="protein sequence ID" value="MBL0375405.1"/>
    <property type="molecule type" value="Genomic_DNA"/>
</dbReference>
<dbReference type="Proteomes" id="UP000633219">
    <property type="component" value="Unassembled WGS sequence"/>
</dbReference>
<proteinExistence type="predicted"/>
<sequence length="57" mass="6063">GQTSTSIDILGGNQSDAVNIRQMPKHRLLGCRWPKTALKIETITTGGNAKPTDGNEA</sequence>
<organism evidence="1 3">
    <name type="scientific">Rhizobium setariae</name>
    <dbReference type="NCBI Taxonomy" id="2801340"/>
    <lineage>
        <taxon>Bacteria</taxon>
        <taxon>Pseudomonadati</taxon>
        <taxon>Pseudomonadota</taxon>
        <taxon>Alphaproteobacteria</taxon>
        <taxon>Hyphomicrobiales</taxon>
        <taxon>Rhizobiaceae</taxon>
        <taxon>Rhizobium/Agrobacterium group</taxon>
        <taxon>Rhizobium</taxon>
    </lineage>
</organism>
<feature type="non-terminal residue" evidence="1">
    <location>
        <position position="1"/>
    </location>
</feature>
<protein>
    <submittedName>
        <fullName evidence="1">TIGR02594 family protein</fullName>
    </submittedName>
</protein>
<evidence type="ECO:0000313" key="2">
    <source>
        <dbReference type="EMBL" id="MBL0375546.1"/>
    </source>
</evidence>
<dbReference type="EMBL" id="JAEQNC010000033">
    <property type="protein sequence ID" value="MBL0375546.1"/>
    <property type="molecule type" value="Genomic_DNA"/>
</dbReference>